<dbReference type="CDD" id="cd06551">
    <property type="entry name" value="LPLAT"/>
    <property type="match status" value="1"/>
</dbReference>
<evidence type="ECO:0000259" key="1">
    <source>
        <dbReference type="SMART" id="SM00563"/>
    </source>
</evidence>
<dbReference type="InterPro" id="IPR002123">
    <property type="entry name" value="Plipid/glycerol_acylTrfase"/>
</dbReference>
<dbReference type="SMART" id="SM00563">
    <property type="entry name" value="PlsC"/>
    <property type="match status" value="1"/>
</dbReference>
<dbReference type="EMBL" id="JACXJA010000005">
    <property type="protein sequence ID" value="MBD2861383.1"/>
    <property type="molecule type" value="Genomic_DNA"/>
</dbReference>
<feature type="domain" description="Phospholipid/glycerol acyltransferase" evidence="1">
    <location>
        <begin position="59"/>
        <end position="172"/>
    </location>
</feature>
<dbReference type="Proteomes" id="UP000639396">
    <property type="component" value="Unassembled WGS sequence"/>
</dbReference>
<keyword evidence="2" id="KW-0012">Acyltransferase</keyword>
<protein>
    <submittedName>
        <fullName evidence="2">Lysophospholipid acyltransferase family protein</fullName>
    </submittedName>
</protein>
<name>A0A927C757_9BACL</name>
<sequence length="173" mass="19706">MMPGERWLRAAGEGKLILADKQKWFNKLFYLYNKHWLLPRFFHSIEAVGPVDAEPGASVLYIMNHCSWWDGLLVYHATQNCSLADHYMMMDREQLTHYPFFRKLGAFSIDKSSLGGITASLDYASSLMRQGRAVWLFPQGAIEHQEKRPIAFQSGVGALLCRCPQTAVIPVAR</sequence>
<keyword evidence="2" id="KW-0808">Transferase</keyword>
<keyword evidence="3" id="KW-1185">Reference proteome</keyword>
<proteinExistence type="predicted"/>
<evidence type="ECO:0000313" key="3">
    <source>
        <dbReference type="Proteomes" id="UP000639396"/>
    </source>
</evidence>
<accession>A0A927C757</accession>
<dbReference type="Pfam" id="PF01553">
    <property type="entry name" value="Acyltransferase"/>
    <property type="match status" value="1"/>
</dbReference>
<gene>
    <name evidence="2" type="ORF">IDH45_05180</name>
</gene>
<dbReference type="SUPFAM" id="SSF69593">
    <property type="entry name" value="Glycerol-3-phosphate (1)-acyltransferase"/>
    <property type="match status" value="1"/>
</dbReference>
<comment type="caution">
    <text evidence="2">The sequence shown here is derived from an EMBL/GenBank/DDBJ whole genome shotgun (WGS) entry which is preliminary data.</text>
</comment>
<dbReference type="GO" id="GO:0016746">
    <property type="term" value="F:acyltransferase activity"/>
    <property type="evidence" value="ECO:0007669"/>
    <property type="project" value="UniProtKB-KW"/>
</dbReference>
<reference evidence="2" key="1">
    <citation type="submission" date="2020-09" db="EMBL/GenBank/DDBJ databases">
        <title>A novel bacterium of genus Paenibacillus, isolated from South China Sea.</title>
        <authorList>
            <person name="Huang H."/>
            <person name="Mo K."/>
            <person name="Hu Y."/>
        </authorList>
    </citation>
    <scope>NUCLEOTIDE SEQUENCE</scope>
    <source>
        <strain evidence="2">IB182363</strain>
    </source>
</reference>
<organism evidence="2 3">
    <name type="scientific">Paenibacillus oceani</name>
    <dbReference type="NCBI Taxonomy" id="2772510"/>
    <lineage>
        <taxon>Bacteria</taxon>
        <taxon>Bacillati</taxon>
        <taxon>Bacillota</taxon>
        <taxon>Bacilli</taxon>
        <taxon>Bacillales</taxon>
        <taxon>Paenibacillaceae</taxon>
        <taxon>Paenibacillus</taxon>
    </lineage>
</organism>
<dbReference type="AlphaFoldDB" id="A0A927C757"/>
<evidence type="ECO:0000313" key="2">
    <source>
        <dbReference type="EMBL" id="MBD2861383.1"/>
    </source>
</evidence>